<evidence type="ECO:0000256" key="1">
    <source>
        <dbReference type="SAM" id="Phobius"/>
    </source>
</evidence>
<proteinExistence type="predicted"/>
<keyword evidence="1" id="KW-0472">Membrane</keyword>
<name>A0AB33BDZ3_9LACO</name>
<gene>
    <name evidence="2" type="ORF">AYR59_06640</name>
</gene>
<dbReference type="KEGG" id="lle:AYR59_06640"/>
<dbReference type="GeneID" id="61250517"/>
<keyword evidence="1" id="KW-0812">Transmembrane</keyword>
<protein>
    <submittedName>
        <fullName evidence="2">Uncharacterized protein</fullName>
    </submittedName>
</protein>
<organism evidence="2 3">
    <name type="scientific">Fructilactobacillus lindneri</name>
    <dbReference type="NCBI Taxonomy" id="53444"/>
    <lineage>
        <taxon>Bacteria</taxon>
        <taxon>Bacillati</taxon>
        <taxon>Bacillota</taxon>
        <taxon>Bacilli</taxon>
        <taxon>Lactobacillales</taxon>
        <taxon>Lactobacillaceae</taxon>
        <taxon>Fructilactobacillus</taxon>
    </lineage>
</organism>
<evidence type="ECO:0000313" key="2">
    <source>
        <dbReference type="EMBL" id="ANZ59704.1"/>
    </source>
</evidence>
<dbReference type="EMBL" id="CP014907">
    <property type="protein sequence ID" value="ANZ59704.1"/>
    <property type="molecule type" value="Genomic_DNA"/>
</dbReference>
<dbReference type="Proteomes" id="UP000093346">
    <property type="component" value="Chromosome"/>
</dbReference>
<keyword evidence="1" id="KW-1133">Transmembrane helix</keyword>
<dbReference type="AlphaFoldDB" id="A0AB33BDZ3"/>
<reference evidence="2 3" key="1">
    <citation type="submission" date="2016-03" db="EMBL/GenBank/DDBJ databases">
        <title>Pediococcus and Lactobacillus from brewery environment - whole genome sequencing and assembly.</title>
        <authorList>
            <person name="Behr J."/>
            <person name="Geissler A.J."/>
            <person name="Vogel R.F."/>
        </authorList>
    </citation>
    <scope>NUCLEOTIDE SEQUENCE [LARGE SCALE GENOMIC DNA]</scope>
    <source>
        <strain evidence="2 3">TMW 1.481</strain>
    </source>
</reference>
<feature type="transmembrane region" description="Helical" evidence="1">
    <location>
        <begin position="78"/>
        <end position="99"/>
    </location>
</feature>
<feature type="transmembrane region" description="Helical" evidence="1">
    <location>
        <begin position="49"/>
        <end position="72"/>
    </location>
</feature>
<accession>A0AB33BDZ3</accession>
<sequence>MLEILDLLETLVVINIVMWIVTAALWLIDKLMKRKIYKNAWADCGQIICFIDTVVLIFSFILFGCLALLGIYMPKELIFMLFMPVLIAAFIGGVIWKFLNK</sequence>
<evidence type="ECO:0000313" key="3">
    <source>
        <dbReference type="Proteomes" id="UP000093346"/>
    </source>
</evidence>
<dbReference type="RefSeq" id="WP_054646482.1">
    <property type="nucleotide sequence ID" value="NZ_CP014872.1"/>
</dbReference>
<feature type="transmembrane region" description="Helical" evidence="1">
    <location>
        <begin position="12"/>
        <end position="28"/>
    </location>
</feature>